<proteinExistence type="predicted"/>
<dbReference type="EMBL" id="JAHQIW010000323">
    <property type="protein sequence ID" value="KAJ1347503.1"/>
    <property type="molecule type" value="Genomic_DNA"/>
</dbReference>
<name>A0AAD5QD47_PARTN</name>
<sequence length="95" mass="11164">MSGRNARLRLESQLEFLNASMKVLIEKILRCKGPLTEDPYYGGKFLNQGSVSIHNNDFTNNNDNNNYNIKKYNNEENINNYCHIYYEHHNSDNYA</sequence>
<reference evidence="1" key="1">
    <citation type="submission" date="2021-06" db="EMBL/GenBank/DDBJ databases">
        <title>Parelaphostrongylus tenuis whole genome reference sequence.</title>
        <authorList>
            <person name="Garwood T.J."/>
            <person name="Larsen P.A."/>
            <person name="Fountain-Jones N.M."/>
            <person name="Garbe J.R."/>
            <person name="Macchietto M.G."/>
            <person name="Kania S.A."/>
            <person name="Gerhold R.W."/>
            <person name="Richards J.E."/>
            <person name="Wolf T.M."/>
        </authorList>
    </citation>
    <scope>NUCLEOTIDE SEQUENCE</scope>
    <source>
        <strain evidence="1">MNPRO001-30</strain>
        <tissue evidence="1">Meninges</tissue>
    </source>
</reference>
<gene>
    <name evidence="1" type="ORF">KIN20_002573</name>
</gene>
<dbReference type="AlphaFoldDB" id="A0AAD5QD47"/>
<evidence type="ECO:0000313" key="1">
    <source>
        <dbReference type="EMBL" id="KAJ1347503.1"/>
    </source>
</evidence>
<evidence type="ECO:0000313" key="2">
    <source>
        <dbReference type="Proteomes" id="UP001196413"/>
    </source>
</evidence>
<dbReference type="Proteomes" id="UP001196413">
    <property type="component" value="Unassembled WGS sequence"/>
</dbReference>
<accession>A0AAD5QD47</accession>
<organism evidence="1 2">
    <name type="scientific">Parelaphostrongylus tenuis</name>
    <name type="common">Meningeal worm</name>
    <dbReference type="NCBI Taxonomy" id="148309"/>
    <lineage>
        <taxon>Eukaryota</taxon>
        <taxon>Metazoa</taxon>
        <taxon>Ecdysozoa</taxon>
        <taxon>Nematoda</taxon>
        <taxon>Chromadorea</taxon>
        <taxon>Rhabditida</taxon>
        <taxon>Rhabditina</taxon>
        <taxon>Rhabditomorpha</taxon>
        <taxon>Strongyloidea</taxon>
        <taxon>Metastrongylidae</taxon>
        <taxon>Parelaphostrongylus</taxon>
    </lineage>
</organism>
<comment type="caution">
    <text evidence="1">The sequence shown here is derived from an EMBL/GenBank/DDBJ whole genome shotgun (WGS) entry which is preliminary data.</text>
</comment>
<protein>
    <submittedName>
        <fullName evidence="1">Uncharacterized protein</fullName>
    </submittedName>
</protein>
<keyword evidence="2" id="KW-1185">Reference proteome</keyword>